<dbReference type="Proteomes" id="UP000606044">
    <property type="component" value="Unassembled WGS sequence"/>
</dbReference>
<evidence type="ECO:0000313" key="2">
    <source>
        <dbReference type="Proteomes" id="UP000606044"/>
    </source>
</evidence>
<dbReference type="Gene3D" id="3.30.1360.120">
    <property type="entry name" value="Probable tRNA modification gtpase trme, domain 1"/>
    <property type="match status" value="1"/>
</dbReference>
<comment type="caution">
    <text evidence="1">The sequence shown here is derived from an EMBL/GenBank/DDBJ whole genome shotgun (WGS) entry which is preliminary data.</text>
</comment>
<organism evidence="1 2">
    <name type="scientific">Azorhizobium oxalatiphilum</name>
    <dbReference type="NCBI Taxonomy" id="980631"/>
    <lineage>
        <taxon>Bacteria</taxon>
        <taxon>Pseudomonadati</taxon>
        <taxon>Pseudomonadota</taxon>
        <taxon>Alphaproteobacteria</taxon>
        <taxon>Hyphomicrobiales</taxon>
        <taxon>Xanthobacteraceae</taxon>
        <taxon>Azorhizobium</taxon>
    </lineage>
</organism>
<dbReference type="RefSeq" id="WP_188583341.1">
    <property type="nucleotide sequence ID" value="NZ_BMCT01000009.1"/>
</dbReference>
<dbReference type="InterPro" id="IPR027266">
    <property type="entry name" value="TrmE/GcvT-like"/>
</dbReference>
<protein>
    <recommendedName>
        <fullName evidence="3">Sarcosine oxidase subunit gamma</fullName>
    </recommendedName>
</protein>
<reference evidence="1" key="2">
    <citation type="submission" date="2020-09" db="EMBL/GenBank/DDBJ databases">
        <authorList>
            <person name="Sun Q."/>
            <person name="Sedlacek I."/>
        </authorList>
    </citation>
    <scope>NUCLEOTIDE SEQUENCE</scope>
    <source>
        <strain evidence="1">CCM 7897</strain>
    </source>
</reference>
<gene>
    <name evidence="1" type="ORF">GCM10007301_47560</name>
</gene>
<name>A0A917CBN8_9HYPH</name>
<dbReference type="EMBL" id="BMCT01000009">
    <property type="protein sequence ID" value="GGF81921.1"/>
    <property type="molecule type" value="Genomic_DNA"/>
</dbReference>
<reference evidence="1" key="1">
    <citation type="journal article" date="2014" name="Int. J. Syst. Evol. Microbiol.">
        <title>Complete genome sequence of Corynebacterium casei LMG S-19264T (=DSM 44701T), isolated from a smear-ripened cheese.</title>
        <authorList>
            <consortium name="US DOE Joint Genome Institute (JGI-PGF)"/>
            <person name="Walter F."/>
            <person name="Albersmeier A."/>
            <person name="Kalinowski J."/>
            <person name="Ruckert C."/>
        </authorList>
    </citation>
    <scope>NUCLEOTIDE SEQUENCE</scope>
    <source>
        <strain evidence="1">CCM 7897</strain>
    </source>
</reference>
<dbReference type="SUPFAM" id="SSF103025">
    <property type="entry name" value="Folate-binding domain"/>
    <property type="match status" value="1"/>
</dbReference>
<evidence type="ECO:0000313" key="1">
    <source>
        <dbReference type="EMBL" id="GGF81921.1"/>
    </source>
</evidence>
<evidence type="ECO:0008006" key="3">
    <source>
        <dbReference type="Google" id="ProtNLM"/>
    </source>
</evidence>
<dbReference type="AlphaFoldDB" id="A0A917CBN8"/>
<proteinExistence type="predicted"/>
<keyword evidence="2" id="KW-1185">Reference proteome</keyword>
<accession>A0A917CBN8</accession>
<dbReference type="Gene3D" id="3.30.70.1520">
    <property type="entry name" value="Heterotetrameric sarcosine oxidase"/>
    <property type="match status" value="1"/>
</dbReference>
<sequence length="183" mass="19406">MSEALLLVRPTPAEANLTQLIPLGPATRFALHVFGVEAVPTASAGGFDLSGPVGSCRKMGARVSLHLSLHEWRLIAPPSETRHMVAEIQSDLGGVVTSLVEISRRNVSFQISGPNARAILNDLILLDLSDNAFPAGAATLALLGSADVVLVRPGPEALYYVECARKLGPYVQDMLTEATHAFL</sequence>